<dbReference type="GO" id="GO:0005102">
    <property type="term" value="F:signaling receptor binding"/>
    <property type="evidence" value="ECO:0007669"/>
    <property type="project" value="TreeGrafter"/>
</dbReference>
<dbReference type="EMBL" id="JADDUC020000001">
    <property type="protein sequence ID" value="KAI1242792.1"/>
    <property type="molecule type" value="Genomic_DNA"/>
</dbReference>
<gene>
    <name evidence="8" type="ORF">IHE44_0000342</name>
    <name evidence="7" type="ORF">IHE44_000536</name>
</gene>
<dbReference type="Proteomes" id="UP000618051">
    <property type="component" value="Unassembled WGS sequence"/>
</dbReference>
<evidence type="ECO:0000256" key="2">
    <source>
        <dbReference type="ARBA" id="ARBA00006356"/>
    </source>
</evidence>
<dbReference type="PANTHER" id="PTHR14403">
    <property type="entry name" value="RFAMIDE PEPTIDE GONADOTROPIN INHIBITORY HORMONE"/>
    <property type="match status" value="1"/>
</dbReference>
<keyword evidence="3" id="KW-0964">Secreted</keyword>
<keyword evidence="5" id="KW-0027">Amidation</keyword>
<proteinExistence type="inferred from homology"/>
<dbReference type="GO" id="GO:0005576">
    <property type="term" value="C:extracellular region"/>
    <property type="evidence" value="ECO:0007669"/>
    <property type="project" value="UniProtKB-SubCell"/>
</dbReference>
<dbReference type="InterPro" id="IPR026297">
    <property type="entry name" value="FMRFamide-related/fGRP"/>
</dbReference>
<name>A0A835P1C2_9PASS</name>
<sequence length="442" mass="49101">RCAAPPHAAFCPVNLTGTHIHAEPYVGPGCHSLQFFRIVALPCAWEDGRLLIKGMGTQYIHTELGGFEPQHHCSSTCEIHCALSKGSQAGASLEPGGSCGNSSGYLLQLQARQESGCQPQWVADMTLDGRAPVFHQCFRSPDAPGELYASRLAFGPSPVSSSLLPGEPSHTELWLNLAVHRFPWRGSKHQTLLVSTLCSQALRGCSNLGLASLRHSAHFFSSHKQDWETLVKKKTQDVFSGCREGKATGFFERVCVHNSDLTSAAHLLLGLYEVFLDLQPTKALLIMYVVFLTSSSMCLNEPMKPRLQSREDNDDKYYEIKDNILEEKQRSLNFDEMEDWGSKDIKMNPFTVSKMPNSVANLPLRFGRNYPEERSIKPFANLPLRFGRAFGENIPNHAPKVSHRLGRSPLVKGSSQSLLNLPQRFGKSLAFNLPRDIQESEP</sequence>
<evidence type="ECO:0000313" key="7">
    <source>
        <dbReference type="EMBL" id="KAG0129935.1"/>
    </source>
</evidence>
<evidence type="ECO:0000256" key="1">
    <source>
        <dbReference type="ARBA" id="ARBA00004613"/>
    </source>
</evidence>
<organism evidence="7">
    <name type="scientific">Lamprotornis superbus</name>
    <dbReference type="NCBI Taxonomy" id="245042"/>
    <lineage>
        <taxon>Eukaryota</taxon>
        <taxon>Metazoa</taxon>
        <taxon>Chordata</taxon>
        <taxon>Craniata</taxon>
        <taxon>Vertebrata</taxon>
        <taxon>Euteleostomi</taxon>
        <taxon>Archelosauria</taxon>
        <taxon>Archosauria</taxon>
        <taxon>Dinosauria</taxon>
        <taxon>Saurischia</taxon>
        <taxon>Theropoda</taxon>
        <taxon>Coelurosauria</taxon>
        <taxon>Aves</taxon>
        <taxon>Neognathae</taxon>
        <taxon>Neoaves</taxon>
        <taxon>Telluraves</taxon>
        <taxon>Australaves</taxon>
        <taxon>Passeriformes</taxon>
        <taxon>Sturnidae</taxon>
        <taxon>Lamprotornis</taxon>
    </lineage>
</organism>
<evidence type="ECO:0000256" key="5">
    <source>
        <dbReference type="ARBA" id="ARBA00022815"/>
    </source>
</evidence>
<evidence type="ECO:0000256" key="4">
    <source>
        <dbReference type="ARBA" id="ARBA00022729"/>
    </source>
</evidence>
<dbReference type="AlphaFoldDB" id="A0A835P1C2"/>
<comment type="caution">
    <text evidence="7">The sequence shown here is derived from an EMBL/GenBank/DDBJ whole genome shotgun (WGS) entry which is preliminary data.</text>
</comment>
<dbReference type="PANTHER" id="PTHR14403:SF6">
    <property type="entry name" value="PRO-FMRFAMIDE-RELATED NEUROPEPTIDE VF"/>
    <property type="match status" value="1"/>
</dbReference>
<feature type="non-terminal residue" evidence="7">
    <location>
        <position position="442"/>
    </location>
</feature>
<accession>A0A835P1C2</accession>
<dbReference type="GO" id="GO:0007218">
    <property type="term" value="P:neuropeptide signaling pathway"/>
    <property type="evidence" value="ECO:0007669"/>
    <property type="project" value="UniProtKB-KW"/>
</dbReference>
<dbReference type="EMBL" id="JADDUC010000011">
    <property type="protein sequence ID" value="KAG0129935.1"/>
    <property type="molecule type" value="Genomic_DNA"/>
</dbReference>
<reference evidence="8 9" key="2">
    <citation type="journal article" date="2021" name="J. Hered.">
        <title>Feather Gene Expression Elucidates the Developmental Basis of Plumage Iridescence in African Starlings.</title>
        <authorList>
            <person name="Rubenstein D.R."/>
            <person name="Corvelo A."/>
            <person name="MacManes M.D."/>
            <person name="Maia R."/>
            <person name="Narzisi G."/>
            <person name="Rousaki A."/>
            <person name="Vandenabeele P."/>
            <person name="Shawkey M.D."/>
            <person name="Solomon J."/>
        </authorList>
    </citation>
    <scope>NUCLEOTIDE SEQUENCE [LARGE SCALE GENOMIC DNA]</scope>
    <source>
        <strain evidence="8">SS15</strain>
    </source>
</reference>
<keyword evidence="4" id="KW-0732">Signal</keyword>
<dbReference type="OrthoDB" id="8834619at2759"/>
<dbReference type="GO" id="GO:0032277">
    <property type="term" value="P:negative regulation of gonadotropin secretion"/>
    <property type="evidence" value="ECO:0007669"/>
    <property type="project" value="TreeGrafter"/>
</dbReference>
<comment type="similarity">
    <text evidence="2">Belongs to the FARP (FMRFamide related peptide) family.</text>
</comment>
<evidence type="ECO:0000313" key="8">
    <source>
        <dbReference type="EMBL" id="KAI1242792.1"/>
    </source>
</evidence>
<reference evidence="8" key="3">
    <citation type="submission" date="2022-01" db="EMBL/GenBank/DDBJ databases">
        <authorList>
            <person name="Rubenstein D.R."/>
        </authorList>
    </citation>
    <scope>NUCLEOTIDE SEQUENCE</scope>
    <source>
        <strain evidence="8">SS15</strain>
        <tissue evidence="8">Liver</tissue>
    </source>
</reference>
<reference evidence="7" key="1">
    <citation type="submission" date="2020-10" db="EMBL/GenBank/DDBJ databases">
        <title>Feather gene expression reveals the developmental basis of iridescence in African starlings.</title>
        <authorList>
            <person name="Rubenstein D.R."/>
        </authorList>
    </citation>
    <scope>NUCLEOTIDE SEQUENCE</scope>
    <source>
        <strain evidence="7">SS15</strain>
        <tissue evidence="7">Liver</tissue>
    </source>
</reference>
<protein>
    <submittedName>
        <fullName evidence="7">GNIH</fullName>
    </submittedName>
</protein>
<evidence type="ECO:0000256" key="3">
    <source>
        <dbReference type="ARBA" id="ARBA00022525"/>
    </source>
</evidence>
<comment type="subcellular location">
    <subcellularLocation>
        <location evidence="1">Secreted</location>
    </subcellularLocation>
</comment>
<keyword evidence="6" id="KW-0527">Neuropeptide</keyword>
<keyword evidence="9" id="KW-1185">Reference proteome</keyword>
<evidence type="ECO:0000313" key="9">
    <source>
        <dbReference type="Proteomes" id="UP000618051"/>
    </source>
</evidence>
<evidence type="ECO:0000256" key="6">
    <source>
        <dbReference type="ARBA" id="ARBA00023320"/>
    </source>
</evidence>
<feature type="non-terminal residue" evidence="7">
    <location>
        <position position="1"/>
    </location>
</feature>